<protein>
    <submittedName>
        <fullName evidence="2">Uncharacterized protein</fullName>
    </submittedName>
</protein>
<dbReference type="EMBL" id="JASJOU010000009">
    <property type="protein sequence ID" value="MDJ1503852.1"/>
    <property type="molecule type" value="Genomic_DNA"/>
</dbReference>
<keyword evidence="3" id="KW-1185">Reference proteome</keyword>
<feature type="transmembrane region" description="Helical" evidence="1">
    <location>
        <begin position="58"/>
        <end position="83"/>
    </location>
</feature>
<reference evidence="2" key="1">
    <citation type="submission" date="2023-05" db="EMBL/GenBank/DDBJ databases">
        <authorList>
            <person name="Zhang X."/>
        </authorList>
    </citation>
    <scope>NUCLEOTIDE SEQUENCE</scope>
    <source>
        <strain evidence="2">BD1B2-1</strain>
    </source>
</reference>
<dbReference type="AlphaFoldDB" id="A0AAE3UHU1"/>
<keyword evidence="1" id="KW-0812">Transmembrane</keyword>
<sequence>MKKSLLRIFLIYFSIWGAMCCVFGQYEASSDGFNEIGFPFVFLRTFAGKCLECEQLDIGFIFLGFLADLLLLSGLSLLSYYVWNIYKMIM</sequence>
<feature type="transmembrane region" description="Helical" evidence="1">
    <location>
        <begin position="5"/>
        <end position="26"/>
    </location>
</feature>
<accession>A0AAE3UHU1</accession>
<dbReference type="RefSeq" id="WP_314514522.1">
    <property type="nucleotide sequence ID" value="NZ_JASJOU010000009.1"/>
</dbReference>
<evidence type="ECO:0000313" key="2">
    <source>
        <dbReference type="EMBL" id="MDJ1503852.1"/>
    </source>
</evidence>
<gene>
    <name evidence="2" type="ORF">QNI22_24530</name>
</gene>
<proteinExistence type="predicted"/>
<organism evidence="2 3">
    <name type="scientific">Xanthocytophaga agilis</name>
    <dbReference type="NCBI Taxonomy" id="3048010"/>
    <lineage>
        <taxon>Bacteria</taxon>
        <taxon>Pseudomonadati</taxon>
        <taxon>Bacteroidota</taxon>
        <taxon>Cytophagia</taxon>
        <taxon>Cytophagales</taxon>
        <taxon>Rhodocytophagaceae</taxon>
        <taxon>Xanthocytophaga</taxon>
    </lineage>
</organism>
<keyword evidence="1" id="KW-1133">Transmembrane helix</keyword>
<evidence type="ECO:0000313" key="3">
    <source>
        <dbReference type="Proteomes" id="UP001232063"/>
    </source>
</evidence>
<name>A0AAE3UHU1_9BACT</name>
<evidence type="ECO:0000256" key="1">
    <source>
        <dbReference type="SAM" id="Phobius"/>
    </source>
</evidence>
<keyword evidence="1" id="KW-0472">Membrane</keyword>
<dbReference type="Proteomes" id="UP001232063">
    <property type="component" value="Unassembled WGS sequence"/>
</dbReference>
<comment type="caution">
    <text evidence="2">The sequence shown here is derived from an EMBL/GenBank/DDBJ whole genome shotgun (WGS) entry which is preliminary data.</text>
</comment>